<sequence length="231" mass="25294">MNLLWQHVQLVIVSLFFGTLFTGVLISLTLRWPAAAQPLIYLCGILFTILSLALFILLPAVYRTVADDLNHGLTLYSLLILLRNVIAGIEKLPATVLESARALGYTRWFRFCRYRAASAAALAVRRVTHRFGDAVGLVTVTALIGQGGLGQLLLAGFNQNFVTPIAVSLVLSVVLSLLLDSLDCPRRLLANAVGPLMDILQATFHWLLQPQHWTGDAGILLSPARASFIMY</sequence>
<organism evidence="9 10">
    <name type="scientific">Klebsiella michiganensis</name>
    <dbReference type="NCBI Taxonomy" id="1134687"/>
    <lineage>
        <taxon>Bacteria</taxon>
        <taxon>Pseudomonadati</taxon>
        <taxon>Pseudomonadota</taxon>
        <taxon>Gammaproteobacteria</taxon>
        <taxon>Enterobacterales</taxon>
        <taxon>Enterobacteriaceae</taxon>
        <taxon>Klebsiella/Raoultella group</taxon>
        <taxon>Klebsiella</taxon>
    </lineage>
</organism>
<evidence type="ECO:0000256" key="4">
    <source>
        <dbReference type="ARBA" id="ARBA00022692"/>
    </source>
</evidence>
<evidence type="ECO:0000256" key="3">
    <source>
        <dbReference type="ARBA" id="ARBA00022519"/>
    </source>
</evidence>
<feature type="domain" description="ABC transmembrane type-1" evidence="8">
    <location>
        <begin position="74"/>
        <end position="182"/>
    </location>
</feature>
<evidence type="ECO:0000259" key="8">
    <source>
        <dbReference type="Pfam" id="PF00528"/>
    </source>
</evidence>
<dbReference type="AlphaFoldDB" id="A0A7H4PKJ2"/>
<protein>
    <submittedName>
        <fullName evidence="9">Binding-protein-dependent transport system inner membrane protein</fullName>
    </submittedName>
</protein>
<comment type="subcellular location">
    <subcellularLocation>
        <location evidence="1">Cell inner membrane</location>
        <topology evidence="1">Multi-pass membrane protein</topology>
    </subcellularLocation>
</comment>
<dbReference type="PANTHER" id="PTHR30177">
    <property type="entry name" value="GLYCINE BETAINE/L-PROLINE TRANSPORT SYSTEM PERMEASE PROTEIN PROW"/>
    <property type="match status" value="1"/>
</dbReference>
<evidence type="ECO:0000313" key="10">
    <source>
        <dbReference type="Proteomes" id="UP000254863"/>
    </source>
</evidence>
<dbReference type="Pfam" id="PF00528">
    <property type="entry name" value="BPD_transp_1"/>
    <property type="match status" value="1"/>
</dbReference>
<feature type="transmembrane region" description="Helical" evidence="7">
    <location>
        <begin position="39"/>
        <end position="61"/>
    </location>
</feature>
<feature type="transmembrane region" description="Helical" evidence="7">
    <location>
        <begin position="161"/>
        <end position="179"/>
    </location>
</feature>
<keyword evidence="2" id="KW-0813">Transport</keyword>
<dbReference type="InterPro" id="IPR000515">
    <property type="entry name" value="MetI-like"/>
</dbReference>
<dbReference type="SUPFAM" id="SSF161098">
    <property type="entry name" value="MetI-like"/>
    <property type="match status" value="1"/>
</dbReference>
<dbReference type="Proteomes" id="UP000254863">
    <property type="component" value="Unassembled WGS sequence"/>
</dbReference>
<keyword evidence="6 7" id="KW-0472">Membrane</keyword>
<dbReference type="GO" id="GO:0031460">
    <property type="term" value="P:glycine betaine transport"/>
    <property type="evidence" value="ECO:0007669"/>
    <property type="project" value="TreeGrafter"/>
</dbReference>
<comment type="caution">
    <text evidence="9">The sequence shown here is derived from an EMBL/GenBank/DDBJ whole genome shotgun (WGS) entry which is preliminary data.</text>
</comment>
<evidence type="ECO:0000256" key="1">
    <source>
        <dbReference type="ARBA" id="ARBA00004429"/>
    </source>
</evidence>
<dbReference type="GO" id="GO:0005886">
    <property type="term" value="C:plasma membrane"/>
    <property type="evidence" value="ECO:0007669"/>
    <property type="project" value="UniProtKB-SubCell"/>
</dbReference>
<dbReference type="InterPro" id="IPR035906">
    <property type="entry name" value="MetI-like_sf"/>
</dbReference>
<proteinExistence type="predicted"/>
<reference evidence="9 10" key="1">
    <citation type="submission" date="2018-06" db="EMBL/GenBank/DDBJ databases">
        <authorList>
            <consortium name="Pathogen Informatics"/>
            <person name="Doyle S."/>
        </authorList>
    </citation>
    <scope>NUCLEOTIDE SEQUENCE [LARGE SCALE GENOMIC DNA]</scope>
    <source>
        <strain evidence="9 10">NCTC11685</strain>
    </source>
</reference>
<feature type="transmembrane region" description="Helical" evidence="7">
    <location>
        <begin position="134"/>
        <end position="155"/>
    </location>
</feature>
<gene>
    <name evidence="9" type="primary">yehY_3</name>
    <name evidence="9" type="ORF">NCTC11685_06233</name>
</gene>
<dbReference type="PANTHER" id="PTHR30177:SF4">
    <property type="entry name" value="OSMOPROTECTANT IMPORT PERMEASE PROTEIN OSMW"/>
    <property type="match status" value="1"/>
</dbReference>
<evidence type="ECO:0000256" key="2">
    <source>
        <dbReference type="ARBA" id="ARBA00022448"/>
    </source>
</evidence>
<keyword evidence="4 7" id="KW-0812">Transmembrane</keyword>
<keyword evidence="5 7" id="KW-1133">Transmembrane helix</keyword>
<dbReference type="InterPro" id="IPR051204">
    <property type="entry name" value="ABC_transp_perm/SBD"/>
</dbReference>
<dbReference type="GO" id="GO:0055085">
    <property type="term" value="P:transmembrane transport"/>
    <property type="evidence" value="ECO:0007669"/>
    <property type="project" value="InterPro"/>
</dbReference>
<evidence type="ECO:0000256" key="6">
    <source>
        <dbReference type="ARBA" id="ARBA00023136"/>
    </source>
</evidence>
<evidence type="ECO:0000256" key="7">
    <source>
        <dbReference type="SAM" id="Phobius"/>
    </source>
</evidence>
<name>A0A7H4PKJ2_9ENTR</name>
<dbReference type="Gene3D" id="1.10.3720.10">
    <property type="entry name" value="MetI-like"/>
    <property type="match status" value="1"/>
</dbReference>
<feature type="transmembrane region" description="Helical" evidence="7">
    <location>
        <begin position="6"/>
        <end position="27"/>
    </location>
</feature>
<dbReference type="EMBL" id="UGMS01000003">
    <property type="protein sequence ID" value="STW78915.1"/>
    <property type="molecule type" value="Genomic_DNA"/>
</dbReference>
<keyword evidence="3" id="KW-1003">Cell membrane</keyword>
<accession>A0A7H4PKJ2</accession>
<keyword evidence="3" id="KW-0997">Cell inner membrane</keyword>
<evidence type="ECO:0000313" key="9">
    <source>
        <dbReference type="EMBL" id="STW78915.1"/>
    </source>
</evidence>
<evidence type="ECO:0000256" key="5">
    <source>
        <dbReference type="ARBA" id="ARBA00022989"/>
    </source>
</evidence>